<proteinExistence type="predicted"/>
<organism evidence="5">
    <name type="scientific">uncultured organism</name>
    <dbReference type="NCBI Taxonomy" id="155900"/>
    <lineage>
        <taxon>unclassified sequences</taxon>
        <taxon>environmental samples</taxon>
    </lineage>
</organism>
<dbReference type="PROSITE" id="PS51760">
    <property type="entry name" value="GH10_2"/>
    <property type="match status" value="1"/>
</dbReference>
<evidence type="ECO:0000256" key="2">
    <source>
        <dbReference type="ARBA" id="ARBA00023277"/>
    </source>
</evidence>
<feature type="domain" description="GH10" evidence="4">
    <location>
        <begin position="1"/>
        <end position="88"/>
    </location>
</feature>
<dbReference type="Gene3D" id="3.20.20.80">
    <property type="entry name" value="Glycosidases"/>
    <property type="match status" value="1"/>
</dbReference>
<sequence>YDWDVVNEAIADDPMVYDPYPHTYLQKICGDVCVDEVFDYALQVDPKAQPYYNDYNKCYPGKNPGMRALVYNMKDTSVAVHGIGIQSH</sequence>
<keyword evidence="1" id="KW-0378">Hydrolase</keyword>
<feature type="non-terminal residue" evidence="5">
    <location>
        <position position="1"/>
    </location>
</feature>
<dbReference type="InterPro" id="IPR017853">
    <property type="entry name" value="GH"/>
</dbReference>
<evidence type="ECO:0000256" key="1">
    <source>
        <dbReference type="ARBA" id="ARBA00022801"/>
    </source>
</evidence>
<keyword evidence="2" id="KW-0119">Carbohydrate metabolism</keyword>
<keyword evidence="3" id="KW-0624">Polysaccharide degradation</keyword>
<evidence type="ECO:0000256" key="3">
    <source>
        <dbReference type="ARBA" id="ARBA00023326"/>
    </source>
</evidence>
<feature type="non-terminal residue" evidence="5">
    <location>
        <position position="88"/>
    </location>
</feature>
<keyword evidence="5" id="KW-0858">Xylan degradation</keyword>
<dbReference type="SUPFAM" id="SSF51445">
    <property type="entry name" value="(Trans)glycosidases"/>
    <property type="match status" value="1"/>
</dbReference>
<evidence type="ECO:0000313" key="5">
    <source>
        <dbReference type="EMBL" id="ACL37217.1"/>
    </source>
</evidence>
<name>B8YES5_9ZZZZ</name>
<reference evidence="5" key="1">
    <citation type="submission" date="2008-12" db="EMBL/GenBank/DDBJ databases">
        <title>Xylanase diversity in alpine tundra soil of Tianshan Mountains.</title>
        <authorList>
            <person name="Wang G."/>
            <person name="Wang Y."/>
            <person name="Huang H."/>
            <person name="Luo H."/>
            <person name="Shi P."/>
            <person name="Yang P."/>
            <person name="Meng K."/>
            <person name="Bai Y."/>
            <person name="Yuan T."/>
            <person name="Wu N."/>
            <person name="Fan Y."/>
            <person name="Yao B."/>
        </authorList>
    </citation>
    <scope>NUCLEOTIDE SEQUENCE</scope>
</reference>
<evidence type="ECO:0000259" key="4">
    <source>
        <dbReference type="PROSITE" id="PS51760"/>
    </source>
</evidence>
<dbReference type="Pfam" id="PF00331">
    <property type="entry name" value="Glyco_hydro_10"/>
    <property type="match status" value="1"/>
</dbReference>
<accession>B8YES5</accession>
<dbReference type="CAZy" id="GH10">
    <property type="family name" value="Glycoside Hydrolase Family 10"/>
</dbReference>
<dbReference type="EMBL" id="FJ527975">
    <property type="protein sequence ID" value="ACL37217.1"/>
    <property type="molecule type" value="Genomic_DNA"/>
</dbReference>
<dbReference type="InterPro" id="IPR001000">
    <property type="entry name" value="GH10_dom"/>
</dbReference>
<dbReference type="GO" id="GO:0045493">
    <property type="term" value="P:xylan catabolic process"/>
    <property type="evidence" value="ECO:0007669"/>
    <property type="project" value="UniProtKB-KW"/>
</dbReference>
<dbReference type="AlphaFoldDB" id="B8YES5"/>
<protein>
    <submittedName>
        <fullName evidence="5">Family 10 xylanase</fullName>
    </submittedName>
</protein>
<dbReference type="GO" id="GO:0004553">
    <property type="term" value="F:hydrolase activity, hydrolyzing O-glycosyl compounds"/>
    <property type="evidence" value="ECO:0007669"/>
    <property type="project" value="InterPro"/>
</dbReference>